<dbReference type="PANTHER" id="PTHR11985">
    <property type="entry name" value="GLYCEROL-3-PHOSPHATE DEHYDROGENASE"/>
    <property type="match status" value="1"/>
</dbReference>
<dbReference type="STRING" id="1229521.D791_00701"/>
<dbReference type="Gene3D" id="1.10.8.870">
    <property type="entry name" value="Alpha-glycerophosphate oxidase, cap domain"/>
    <property type="match status" value="1"/>
</dbReference>
<dbReference type="NCBIfam" id="NF009906">
    <property type="entry name" value="PRK13369.1"/>
    <property type="match status" value="1"/>
</dbReference>
<dbReference type="InterPro" id="IPR038299">
    <property type="entry name" value="DAO_C_sf"/>
</dbReference>
<evidence type="ECO:0000259" key="6">
    <source>
        <dbReference type="Pfam" id="PF01266"/>
    </source>
</evidence>
<feature type="domain" description="FAD dependent oxidoreductase" evidence="6">
    <location>
        <begin position="7"/>
        <end position="330"/>
    </location>
</feature>
<name>W9V6C5_9GAMM</name>
<keyword evidence="4" id="KW-0274">FAD</keyword>
<keyword evidence="5 8" id="KW-0560">Oxidoreductase</keyword>
<dbReference type="AlphaFoldDB" id="W9V6C5"/>
<evidence type="ECO:0000256" key="5">
    <source>
        <dbReference type="ARBA" id="ARBA00023002"/>
    </source>
</evidence>
<comment type="caution">
    <text evidence="8">The sequence shown here is derived from an EMBL/GenBank/DDBJ whole genome shotgun (WGS) entry which is preliminary data.</text>
</comment>
<dbReference type="Pfam" id="PF16901">
    <property type="entry name" value="DAO_C"/>
    <property type="match status" value="1"/>
</dbReference>
<dbReference type="NCBIfam" id="NF008899">
    <property type="entry name" value="PRK12266.1"/>
    <property type="match status" value="1"/>
</dbReference>
<dbReference type="PANTHER" id="PTHR11985:SF15">
    <property type="entry name" value="GLYCEROL-3-PHOSPHATE DEHYDROGENASE, MITOCHONDRIAL"/>
    <property type="match status" value="1"/>
</dbReference>
<dbReference type="Gene3D" id="3.30.9.10">
    <property type="entry name" value="D-Amino Acid Oxidase, subunit A, domain 2"/>
    <property type="match status" value="1"/>
</dbReference>
<dbReference type="InterPro" id="IPR031656">
    <property type="entry name" value="DAO_C"/>
</dbReference>
<proteinExistence type="inferred from homology"/>
<dbReference type="OrthoDB" id="9766796at2"/>
<evidence type="ECO:0000259" key="7">
    <source>
        <dbReference type="Pfam" id="PF16901"/>
    </source>
</evidence>
<dbReference type="InterPro" id="IPR006076">
    <property type="entry name" value="FAD-dep_OxRdtase"/>
</dbReference>
<gene>
    <name evidence="8" type="primary">glpD</name>
    <name evidence="8" type="ORF">D791_00701</name>
</gene>
<feature type="domain" description="Alpha-glycerophosphate oxidase C-terminal" evidence="7">
    <location>
        <begin position="385"/>
        <end position="490"/>
    </location>
</feature>
<evidence type="ECO:0000256" key="2">
    <source>
        <dbReference type="ARBA" id="ARBA00007330"/>
    </source>
</evidence>
<dbReference type="PATRIC" id="fig|1229521.3.peg.716"/>
<dbReference type="EMBL" id="AONB01000002">
    <property type="protein sequence ID" value="EXJ12456.1"/>
    <property type="molecule type" value="Genomic_DNA"/>
</dbReference>
<evidence type="ECO:0000256" key="3">
    <source>
        <dbReference type="ARBA" id="ARBA00022630"/>
    </source>
</evidence>
<dbReference type="GO" id="GO:0004368">
    <property type="term" value="F:glycerol-3-phosphate dehydrogenase (quinone) activity"/>
    <property type="evidence" value="ECO:0007669"/>
    <property type="project" value="UniProtKB-EC"/>
</dbReference>
<dbReference type="Gene3D" id="3.50.50.60">
    <property type="entry name" value="FAD/NAD(P)-binding domain"/>
    <property type="match status" value="1"/>
</dbReference>
<reference evidence="8 9" key="2">
    <citation type="journal article" date="2015" name="Syst. Appl. Microbiol.">
        <title>Nitrincola nitratireducens sp. nov. isolated from a haloalkaline crater lake.</title>
        <authorList>
            <person name="Singh A."/>
            <person name="Vaidya B."/>
            <person name="Tanuku N.R."/>
            <person name="Pinnaka A.K."/>
        </authorList>
    </citation>
    <scope>NUCLEOTIDE SEQUENCE [LARGE SCALE GENOMIC DNA]</scope>
    <source>
        <strain evidence="8 9">AK23</strain>
    </source>
</reference>
<dbReference type="PROSITE" id="PS00978">
    <property type="entry name" value="FAD_G3PDH_2"/>
    <property type="match status" value="1"/>
</dbReference>
<evidence type="ECO:0000313" key="9">
    <source>
        <dbReference type="Proteomes" id="UP000019464"/>
    </source>
</evidence>
<comment type="similarity">
    <text evidence="2">Belongs to the FAD-dependent glycerol-3-phosphate dehydrogenase family.</text>
</comment>
<dbReference type="Pfam" id="PF01266">
    <property type="entry name" value="DAO"/>
    <property type="match status" value="1"/>
</dbReference>
<sequence length="513" mass="57268">MGNPIQDLVVIGGGINGVGIAADAAGRDLSVTLIEASDLASATSSWSSKLIHGGLRYLEHYEFRLVKEALAEREVLLNMAPHLVTPLRFKLPHHSGLRPGWMIRTGLFLYDHLSKRVSLQASKGIRFDPEKGPLHPTYTRGFEYSDCRVDDARLVIMNAKLAEQKGAHIVTRQRVTSAVREGDVWVVEFENPQGVRDTLRAKALVNAAGPWVSQVLSKVENTQPGKGIRLVKGSHIIVPKIHAEEEAYILQNQDGRIVFVIPYLDDYSLIGTTDVDYVGDPRHSEIDDDEIDYLIRITRDYFTYPLTRNDIVWTYSGVRPLMQGEREEGKAAAKVTRDYHFEVEDRQGQAPLLSVFGGKLTTYRKLAEAAVNALQAYFPETTPSWTHHARLPGAEGVASPEAYAIELKRAYPFLDTTTARRLASTYGSLAKNWLANAQQLSDLGRRFGPLFEKEVRYLIEHEWARSLEDVIWRRTKTGIGMAPDIQNEISGMIQTYLGVGQSEESGSQITVSA</sequence>
<protein>
    <submittedName>
        <fullName evidence="8">Aerobic glycerol-3-phosphate dehydrogenase</fullName>
        <ecNumber evidence="8">1.1.5.3</ecNumber>
    </submittedName>
</protein>
<comment type="cofactor">
    <cofactor evidence="1">
        <name>FAD</name>
        <dbReference type="ChEBI" id="CHEBI:57692"/>
    </cofactor>
</comment>
<keyword evidence="9" id="KW-1185">Reference proteome</keyword>
<organism evidence="8 9">
    <name type="scientific">Nitrincola nitratireducens</name>
    <dbReference type="NCBI Taxonomy" id="1229521"/>
    <lineage>
        <taxon>Bacteria</taxon>
        <taxon>Pseudomonadati</taxon>
        <taxon>Pseudomonadota</taxon>
        <taxon>Gammaproteobacteria</taxon>
        <taxon>Oceanospirillales</taxon>
        <taxon>Oceanospirillaceae</taxon>
        <taxon>Nitrincola</taxon>
    </lineage>
</organism>
<evidence type="ECO:0000256" key="4">
    <source>
        <dbReference type="ARBA" id="ARBA00022827"/>
    </source>
</evidence>
<keyword evidence="3" id="KW-0285">Flavoprotein</keyword>
<evidence type="ECO:0000256" key="1">
    <source>
        <dbReference type="ARBA" id="ARBA00001974"/>
    </source>
</evidence>
<dbReference type="InterPro" id="IPR000447">
    <property type="entry name" value="G3P_DH_FAD-dep"/>
</dbReference>
<dbReference type="PRINTS" id="PR01001">
    <property type="entry name" value="FADG3PDH"/>
</dbReference>
<evidence type="ECO:0000313" key="8">
    <source>
        <dbReference type="EMBL" id="EXJ12456.1"/>
    </source>
</evidence>
<reference evidence="9" key="1">
    <citation type="submission" date="2012-11" db="EMBL/GenBank/DDBJ databases">
        <authorList>
            <person name="Singh A."/>
            <person name="Pinnaka A.K."/>
            <person name="Vaidya B."/>
        </authorList>
    </citation>
    <scope>NUCLEOTIDE SEQUENCE [LARGE SCALE GENOMIC DNA]</scope>
    <source>
        <strain evidence="9">AK23</strain>
    </source>
</reference>
<dbReference type="GO" id="GO:0046168">
    <property type="term" value="P:glycerol-3-phosphate catabolic process"/>
    <property type="evidence" value="ECO:0007669"/>
    <property type="project" value="TreeGrafter"/>
</dbReference>
<dbReference type="RefSeq" id="WP_036507730.1">
    <property type="nucleotide sequence ID" value="NZ_AONB01000002.1"/>
</dbReference>
<dbReference type="SUPFAM" id="SSF51905">
    <property type="entry name" value="FAD/NAD(P)-binding domain"/>
    <property type="match status" value="1"/>
</dbReference>
<dbReference type="Proteomes" id="UP000019464">
    <property type="component" value="Unassembled WGS sequence"/>
</dbReference>
<accession>W9V6C5</accession>
<dbReference type="EC" id="1.1.5.3" evidence="8"/>
<dbReference type="InterPro" id="IPR036188">
    <property type="entry name" value="FAD/NAD-bd_sf"/>
</dbReference>